<accession>A0ABZ2KPJ9</accession>
<dbReference type="Gene3D" id="3.40.710.10">
    <property type="entry name" value="DD-peptidase/beta-lactamase superfamily"/>
    <property type="match status" value="1"/>
</dbReference>
<sequence length="350" mass="38383">MLAFLTQGVACAHDNAAPSPLSSLEQRTRAGEFPNVHSVLVMQHGQTLAEWYFTGNDEERGRPLGTVNFNATTLHDVRSVSKSVVSLLFGIAVSEGAIKSLDAPVLDYFPEYTDLRTADRMKIRVRDVLSMTSGLAWDEDTLPYTDPRNSEIAMDLAPDRYRYVLEQAIVTPPGEQFRYSGGDVAVAAEILKRATKTPMEVYAQQKLWEPLGVTQQVWLKDDRGVPYAASGLRLTPRDMAKIGQMMLNGGRWNDHQVVPAAWATDAVATHAQVEADPKCGQRYGYFWWLSPGCTVTPTTPWFLASGNGGQRIWVIPSRDLVVVMTAGNYNVPGHGKAASAFLSGVLAAIP</sequence>
<dbReference type="InterPro" id="IPR001466">
    <property type="entry name" value="Beta-lactam-related"/>
</dbReference>
<dbReference type="PANTHER" id="PTHR43283:SF7">
    <property type="entry name" value="BETA-LACTAMASE-RELATED DOMAIN-CONTAINING PROTEIN"/>
    <property type="match status" value="1"/>
</dbReference>
<reference evidence="2" key="1">
    <citation type="submission" date="2021-12" db="EMBL/GenBank/DDBJ databases">
        <title>Discovery of the Pendulisporaceae a myxobacterial family with distinct sporulation behavior and unique specialized metabolism.</title>
        <authorList>
            <person name="Garcia R."/>
            <person name="Popoff A."/>
            <person name="Bader C.D."/>
            <person name="Loehr J."/>
            <person name="Walesch S."/>
            <person name="Walt C."/>
            <person name="Boldt J."/>
            <person name="Bunk B."/>
            <person name="Haeckl F.J.F.P.J."/>
            <person name="Gunesch A.P."/>
            <person name="Birkelbach J."/>
            <person name="Nuebel U."/>
            <person name="Pietschmann T."/>
            <person name="Bach T."/>
            <person name="Mueller R."/>
        </authorList>
    </citation>
    <scope>NUCLEOTIDE SEQUENCE</scope>
    <source>
        <strain evidence="2">MSr11367</strain>
    </source>
</reference>
<dbReference type="InterPro" id="IPR050789">
    <property type="entry name" value="Diverse_Enzym_Activities"/>
</dbReference>
<dbReference type="SUPFAM" id="SSF56601">
    <property type="entry name" value="beta-lactamase/transpeptidase-like"/>
    <property type="match status" value="1"/>
</dbReference>
<feature type="domain" description="Beta-lactamase-related" evidence="1">
    <location>
        <begin position="38"/>
        <end position="326"/>
    </location>
</feature>
<evidence type="ECO:0000313" key="3">
    <source>
        <dbReference type="Proteomes" id="UP001374803"/>
    </source>
</evidence>
<dbReference type="Pfam" id="PF00144">
    <property type="entry name" value="Beta-lactamase"/>
    <property type="match status" value="1"/>
</dbReference>
<evidence type="ECO:0000259" key="1">
    <source>
        <dbReference type="Pfam" id="PF00144"/>
    </source>
</evidence>
<gene>
    <name evidence="2" type="ORF">LVJ94_27150</name>
</gene>
<protein>
    <submittedName>
        <fullName evidence="2">Beta-lactamase family protein</fullName>
    </submittedName>
</protein>
<dbReference type="InterPro" id="IPR012338">
    <property type="entry name" value="Beta-lactam/transpept-like"/>
</dbReference>
<proteinExistence type="predicted"/>
<dbReference type="RefSeq" id="WP_394830190.1">
    <property type="nucleotide sequence ID" value="NZ_CP089929.1"/>
</dbReference>
<dbReference type="Proteomes" id="UP001374803">
    <property type="component" value="Chromosome"/>
</dbReference>
<name>A0ABZ2KPJ9_9BACT</name>
<dbReference type="EMBL" id="CP089983">
    <property type="protein sequence ID" value="WXB00588.1"/>
    <property type="molecule type" value="Genomic_DNA"/>
</dbReference>
<keyword evidence="3" id="KW-1185">Reference proteome</keyword>
<dbReference type="PANTHER" id="PTHR43283">
    <property type="entry name" value="BETA-LACTAMASE-RELATED"/>
    <property type="match status" value="1"/>
</dbReference>
<evidence type="ECO:0000313" key="2">
    <source>
        <dbReference type="EMBL" id="WXB00588.1"/>
    </source>
</evidence>
<organism evidence="2 3">
    <name type="scientific">Pendulispora rubella</name>
    <dbReference type="NCBI Taxonomy" id="2741070"/>
    <lineage>
        <taxon>Bacteria</taxon>
        <taxon>Pseudomonadati</taxon>
        <taxon>Myxococcota</taxon>
        <taxon>Myxococcia</taxon>
        <taxon>Myxococcales</taxon>
        <taxon>Sorangiineae</taxon>
        <taxon>Pendulisporaceae</taxon>
        <taxon>Pendulispora</taxon>
    </lineage>
</organism>